<feature type="region of interest" description="Disordered" evidence="5">
    <location>
        <begin position="131"/>
        <end position="156"/>
    </location>
</feature>
<name>A0ABT9P0D7_9ACTN</name>
<dbReference type="EMBL" id="JAUSQZ010000001">
    <property type="protein sequence ID" value="MDP9826135.1"/>
    <property type="molecule type" value="Genomic_DNA"/>
</dbReference>
<evidence type="ECO:0000256" key="4">
    <source>
        <dbReference type="ARBA" id="ARBA00022729"/>
    </source>
</evidence>
<evidence type="ECO:0000256" key="2">
    <source>
        <dbReference type="ARBA" id="ARBA00022448"/>
    </source>
</evidence>
<keyword evidence="7" id="KW-1185">Reference proteome</keyword>
<dbReference type="PANTHER" id="PTHR42953">
    <property type="entry name" value="HIGH-AFFINITY ZINC UPTAKE SYSTEM PROTEIN ZNUA-RELATED"/>
    <property type="match status" value="1"/>
</dbReference>
<comment type="caution">
    <text evidence="6">The sequence shown here is derived from an EMBL/GenBank/DDBJ whole genome shotgun (WGS) entry which is preliminary data.</text>
</comment>
<evidence type="ECO:0000256" key="5">
    <source>
        <dbReference type="SAM" id="MobiDB-lite"/>
    </source>
</evidence>
<dbReference type="Pfam" id="PF01297">
    <property type="entry name" value="ZnuA"/>
    <property type="match status" value="1"/>
</dbReference>
<accession>A0ABT9P0D7</accession>
<evidence type="ECO:0000256" key="1">
    <source>
        <dbReference type="ARBA" id="ARBA00004196"/>
    </source>
</evidence>
<keyword evidence="2" id="KW-0813">Transport</keyword>
<dbReference type="SUPFAM" id="SSF53807">
    <property type="entry name" value="Helical backbone' metal receptor"/>
    <property type="match status" value="1"/>
</dbReference>
<proteinExistence type="predicted"/>
<feature type="compositionally biased region" description="Basic and acidic residues" evidence="5">
    <location>
        <begin position="144"/>
        <end position="156"/>
    </location>
</feature>
<keyword evidence="3" id="KW-0479">Metal-binding</keyword>
<keyword evidence="4" id="KW-0732">Signal</keyword>
<dbReference type="InterPro" id="IPR050492">
    <property type="entry name" value="Bact_metal-bind_prot9"/>
</dbReference>
<evidence type="ECO:0000256" key="3">
    <source>
        <dbReference type="ARBA" id="ARBA00022723"/>
    </source>
</evidence>
<dbReference type="Gene3D" id="3.40.50.1980">
    <property type="entry name" value="Nitrogenase molybdenum iron protein domain"/>
    <property type="match status" value="2"/>
</dbReference>
<dbReference type="PANTHER" id="PTHR42953:SF1">
    <property type="entry name" value="METAL-BINDING PROTEIN HI_0362-RELATED"/>
    <property type="match status" value="1"/>
</dbReference>
<organism evidence="6 7">
    <name type="scientific">Kineosporia succinea</name>
    <dbReference type="NCBI Taxonomy" id="84632"/>
    <lineage>
        <taxon>Bacteria</taxon>
        <taxon>Bacillati</taxon>
        <taxon>Actinomycetota</taxon>
        <taxon>Actinomycetes</taxon>
        <taxon>Kineosporiales</taxon>
        <taxon>Kineosporiaceae</taxon>
        <taxon>Kineosporia</taxon>
    </lineage>
</organism>
<evidence type="ECO:0000313" key="6">
    <source>
        <dbReference type="EMBL" id="MDP9826135.1"/>
    </source>
</evidence>
<evidence type="ECO:0000313" key="7">
    <source>
        <dbReference type="Proteomes" id="UP001235712"/>
    </source>
</evidence>
<dbReference type="RefSeq" id="WP_307240635.1">
    <property type="nucleotide sequence ID" value="NZ_JAUSQZ010000001.1"/>
</dbReference>
<gene>
    <name evidence="6" type="ORF">J2S57_001884</name>
</gene>
<protein>
    <submittedName>
        <fullName evidence="6">Zinc/manganese transport system substrate-binding protein</fullName>
    </submittedName>
</protein>
<sequence>MAWNSGQRGRVLALGTATVCVLGLTACGSGSSGSSGESGASAGALNVVAVTNVYGDIAAQVGGDAVEVTSVISSATQDPHSFEADTRTQLAVSKADLVIENGGHYDDFMDQLLETAGSKATVINAVEVSGLDGDAESAGSTESADDHADEEEHAHEHGEFNEHVWYDLESMQKVADRIAADLGQALPDQAATFTANAKAFNAELDAVIQLEDDAKAEYEGQGVAITEPVPLYLLEHLGLENKTPEAFSEAVEEGNDIPIKVLDQTLKIFSGGEVKVFVYNEQTSSTETEKLLARAKADGVPTVGVTETLPEGQDYVGWMKANVEAVTSALG</sequence>
<dbReference type="Proteomes" id="UP001235712">
    <property type="component" value="Unassembled WGS sequence"/>
</dbReference>
<dbReference type="InterPro" id="IPR006127">
    <property type="entry name" value="ZnuA-like"/>
</dbReference>
<reference evidence="6 7" key="1">
    <citation type="submission" date="2023-07" db="EMBL/GenBank/DDBJ databases">
        <title>Sequencing the genomes of 1000 actinobacteria strains.</title>
        <authorList>
            <person name="Klenk H.-P."/>
        </authorList>
    </citation>
    <scope>NUCLEOTIDE SEQUENCE [LARGE SCALE GENOMIC DNA]</scope>
    <source>
        <strain evidence="6 7">DSM 44388</strain>
    </source>
</reference>
<comment type="subcellular location">
    <subcellularLocation>
        <location evidence="1">Cell envelope</location>
    </subcellularLocation>
</comment>